<proteinExistence type="predicted"/>
<accession>A0ACC6UC92</accession>
<keyword evidence="2" id="KW-1185">Reference proteome</keyword>
<dbReference type="EMBL" id="JBFRCH010000047">
    <property type="protein sequence ID" value="MEX3937261.1"/>
    <property type="molecule type" value="Genomic_DNA"/>
</dbReference>
<protein>
    <submittedName>
        <fullName evidence="1">Uncharacterized protein</fullName>
    </submittedName>
</protein>
<sequence>MKRVQGCSAISLSANPFPWRERLNAGYLVALACVWMQANGARCD</sequence>
<gene>
    <name evidence="1" type="ORF">AB4Y32_36960</name>
</gene>
<reference evidence="1" key="1">
    <citation type="submission" date="2024-07" db="EMBL/GenBank/DDBJ databases">
        <title>A survey of Mimosa microsymbionts across Brazilian biomes reveals a high diversity of Paraburkholderia nodulating endemic species, but also that Cupriavidus is common as a symbiont of widespread species.</title>
        <authorList>
            <person name="Rouws L."/>
            <person name="Barauna A."/>
            <person name="Beukes C."/>
            <person name="Rouws J.R.C."/>
            <person name="De Faria S.M."/>
            <person name="Gross E."/>
            <person name="Bueno Dos Reis Junior F."/>
            <person name="Simon M.F."/>
            <person name="Maluk M."/>
            <person name="Odee D.W."/>
            <person name="Kenicer G."/>
            <person name="Young J.P.W."/>
            <person name="Reis V.M."/>
            <person name="Zilli J."/>
            <person name="James E.K."/>
        </authorList>
    </citation>
    <scope>NUCLEOTIDE SEQUENCE</scope>
    <source>
        <strain evidence="1">EG181B</strain>
    </source>
</reference>
<organism evidence="1 2">
    <name type="scientific">Paraburkholderia phymatum</name>
    <dbReference type="NCBI Taxonomy" id="148447"/>
    <lineage>
        <taxon>Bacteria</taxon>
        <taxon>Pseudomonadati</taxon>
        <taxon>Pseudomonadota</taxon>
        <taxon>Betaproteobacteria</taxon>
        <taxon>Burkholderiales</taxon>
        <taxon>Burkholderiaceae</taxon>
        <taxon>Paraburkholderia</taxon>
    </lineage>
</organism>
<evidence type="ECO:0000313" key="1">
    <source>
        <dbReference type="EMBL" id="MEX3937261.1"/>
    </source>
</evidence>
<dbReference type="Proteomes" id="UP001558850">
    <property type="component" value="Unassembled WGS sequence"/>
</dbReference>
<comment type="caution">
    <text evidence="1">The sequence shown here is derived from an EMBL/GenBank/DDBJ whole genome shotgun (WGS) entry which is preliminary data.</text>
</comment>
<evidence type="ECO:0000313" key="2">
    <source>
        <dbReference type="Proteomes" id="UP001558850"/>
    </source>
</evidence>
<name>A0ACC6UC92_9BURK</name>